<feature type="domain" description="NlpC/P60" evidence="5">
    <location>
        <begin position="19"/>
        <end position="158"/>
    </location>
</feature>
<dbReference type="InterPro" id="IPR038765">
    <property type="entry name" value="Papain-like_cys_pep_sf"/>
</dbReference>
<dbReference type="GO" id="GO:0008234">
    <property type="term" value="F:cysteine-type peptidase activity"/>
    <property type="evidence" value="ECO:0007669"/>
    <property type="project" value="UniProtKB-KW"/>
</dbReference>
<evidence type="ECO:0000256" key="2">
    <source>
        <dbReference type="ARBA" id="ARBA00022670"/>
    </source>
</evidence>
<sequence length="162" mass="17766">MSAPEPLEPPAAVADERPGPTRAAILAEARTWIGTPYRHQASLKGVGCDCLGLVRGVWRAVLGPEPEAAGVYTADWAEATREERLAGAGRRHMTEIEVLGLRPGDLVLFRFRPHLPMKHIGILSADDRFIHAYDGAAVVESPLGPWWRRRLAAAFRFPSVID</sequence>
<keyword evidence="2" id="KW-0645">Protease</keyword>
<dbReference type="Pfam" id="PF00877">
    <property type="entry name" value="NLPC_P60"/>
    <property type="match status" value="1"/>
</dbReference>
<dbReference type="AlphaFoldDB" id="A0AAU7X547"/>
<evidence type="ECO:0000313" key="6">
    <source>
        <dbReference type="EMBL" id="XBY42877.1"/>
    </source>
</evidence>
<dbReference type="SUPFAM" id="SSF54001">
    <property type="entry name" value="Cysteine proteinases"/>
    <property type="match status" value="1"/>
</dbReference>
<dbReference type="PROSITE" id="PS51935">
    <property type="entry name" value="NLPC_P60"/>
    <property type="match status" value="1"/>
</dbReference>
<dbReference type="EMBL" id="CP158568">
    <property type="protein sequence ID" value="XBY42877.1"/>
    <property type="molecule type" value="Genomic_DNA"/>
</dbReference>
<dbReference type="KEGG" id="mflg:ABS361_12200"/>
<proteinExistence type="inferred from homology"/>
<dbReference type="InterPro" id="IPR011929">
    <property type="entry name" value="Phage_pept_NlpC/P60"/>
</dbReference>
<evidence type="ECO:0000256" key="4">
    <source>
        <dbReference type="ARBA" id="ARBA00022807"/>
    </source>
</evidence>
<dbReference type="GO" id="GO:0006508">
    <property type="term" value="P:proteolysis"/>
    <property type="evidence" value="ECO:0007669"/>
    <property type="project" value="UniProtKB-KW"/>
</dbReference>
<dbReference type="RefSeq" id="WP_407047978.1">
    <property type="nucleotide sequence ID" value="NZ_CP158568.1"/>
</dbReference>
<dbReference type="Gene3D" id="3.90.1720.10">
    <property type="entry name" value="endopeptidase domain like (from Nostoc punctiforme)"/>
    <property type="match status" value="1"/>
</dbReference>
<reference evidence="6" key="1">
    <citation type="submission" date="2024-06" db="EMBL/GenBank/DDBJ databases">
        <title>Methylostella associata gen. nov., sp. nov., a novel Ancalomicrobiaceae-affiliated facultatively methylotrophic bacteria that feed on methanotrophs of the genus Methylococcus.</title>
        <authorList>
            <person name="Saltykova V."/>
            <person name="Danilova O.V."/>
            <person name="Oshkin I.Y."/>
            <person name="Belova S.E."/>
            <person name="Pimenov N.V."/>
            <person name="Dedysh S.N."/>
        </authorList>
    </citation>
    <scope>NUCLEOTIDE SEQUENCE</scope>
    <source>
        <strain evidence="6">S20</strain>
    </source>
</reference>
<accession>A0AAU7X547</accession>
<dbReference type="NCBIfam" id="TIGR02219">
    <property type="entry name" value="phage_NlpC_fam"/>
    <property type="match status" value="1"/>
</dbReference>
<protein>
    <submittedName>
        <fullName evidence="6">NlpC/P60 family protein</fullName>
    </submittedName>
</protein>
<dbReference type="InterPro" id="IPR000064">
    <property type="entry name" value="NLP_P60_dom"/>
</dbReference>
<name>A0AAU7X547_9HYPH</name>
<comment type="similarity">
    <text evidence="1">Belongs to the peptidase C40 family.</text>
</comment>
<gene>
    <name evidence="6" type="ORF">ABS361_12200</name>
</gene>
<keyword evidence="4" id="KW-0788">Thiol protease</keyword>
<keyword evidence="3" id="KW-0378">Hydrolase</keyword>
<evidence type="ECO:0000256" key="1">
    <source>
        <dbReference type="ARBA" id="ARBA00007074"/>
    </source>
</evidence>
<evidence type="ECO:0000259" key="5">
    <source>
        <dbReference type="PROSITE" id="PS51935"/>
    </source>
</evidence>
<evidence type="ECO:0000256" key="3">
    <source>
        <dbReference type="ARBA" id="ARBA00022801"/>
    </source>
</evidence>
<organism evidence="6">
    <name type="scientific">Methyloraptor flagellatus</name>
    <dbReference type="NCBI Taxonomy" id="3162530"/>
    <lineage>
        <taxon>Bacteria</taxon>
        <taxon>Pseudomonadati</taxon>
        <taxon>Pseudomonadota</taxon>
        <taxon>Alphaproteobacteria</taxon>
        <taxon>Hyphomicrobiales</taxon>
        <taxon>Ancalomicrobiaceae</taxon>
        <taxon>Methyloraptor</taxon>
    </lineage>
</organism>